<proteinExistence type="predicted"/>
<evidence type="ECO:0000313" key="1">
    <source>
        <dbReference type="EMBL" id="JAE26028.1"/>
    </source>
</evidence>
<dbReference type="EMBL" id="GBRH01171868">
    <property type="protein sequence ID" value="JAE26028.1"/>
    <property type="molecule type" value="Transcribed_RNA"/>
</dbReference>
<dbReference type="AlphaFoldDB" id="A0A0A9GZL2"/>
<accession>A0A0A9GZL2</accession>
<name>A0A0A9GZL2_ARUDO</name>
<reference evidence="1" key="1">
    <citation type="submission" date="2014-09" db="EMBL/GenBank/DDBJ databases">
        <authorList>
            <person name="Magalhaes I.L.F."/>
            <person name="Oliveira U."/>
            <person name="Santos F.R."/>
            <person name="Vidigal T.H.D.A."/>
            <person name="Brescovit A.D."/>
            <person name="Santos A.J."/>
        </authorList>
    </citation>
    <scope>NUCLEOTIDE SEQUENCE</scope>
    <source>
        <tissue evidence="1">Shoot tissue taken approximately 20 cm above the soil surface</tissue>
    </source>
</reference>
<organism evidence="1">
    <name type="scientific">Arundo donax</name>
    <name type="common">Giant reed</name>
    <name type="synonym">Donax arundinaceus</name>
    <dbReference type="NCBI Taxonomy" id="35708"/>
    <lineage>
        <taxon>Eukaryota</taxon>
        <taxon>Viridiplantae</taxon>
        <taxon>Streptophyta</taxon>
        <taxon>Embryophyta</taxon>
        <taxon>Tracheophyta</taxon>
        <taxon>Spermatophyta</taxon>
        <taxon>Magnoliopsida</taxon>
        <taxon>Liliopsida</taxon>
        <taxon>Poales</taxon>
        <taxon>Poaceae</taxon>
        <taxon>PACMAD clade</taxon>
        <taxon>Arundinoideae</taxon>
        <taxon>Arundineae</taxon>
        <taxon>Arundo</taxon>
    </lineage>
</organism>
<sequence length="41" mass="4738">MITRDVSNDWGLKVYTPCDFSNASQIAVYKWSSSPPEFYMC</sequence>
<protein>
    <submittedName>
        <fullName evidence="1">Uncharacterized protein</fullName>
    </submittedName>
</protein>
<reference evidence="1" key="2">
    <citation type="journal article" date="2015" name="Data Brief">
        <title>Shoot transcriptome of the giant reed, Arundo donax.</title>
        <authorList>
            <person name="Barrero R.A."/>
            <person name="Guerrero F.D."/>
            <person name="Moolhuijzen P."/>
            <person name="Goolsby J.A."/>
            <person name="Tidwell J."/>
            <person name="Bellgard S.E."/>
            <person name="Bellgard M.I."/>
        </authorList>
    </citation>
    <scope>NUCLEOTIDE SEQUENCE</scope>
    <source>
        <tissue evidence="1">Shoot tissue taken approximately 20 cm above the soil surface</tissue>
    </source>
</reference>